<organism evidence="11 12">
    <name type="scientific">Mikania micrantha</name>
    <name type="common">bitter vine</name>
    <dbReference type="NCBI Taxonomy" id="192012"/>
    <lineage>
        <taxon>Eukaryota</taxon>
        <taxon>Viridiplantae</taxon>
        <taxon>Streptophyta</taxon>
        <taxon>Embryophyta</taxon>
        <taxon>Tracheophyta</taxon>
        <taxon>Spermatophyta</taxon>
        <taxon>Magnoliopsida</taxon>
        <taxon>eudicotyledons</taxon>
        <taxon>Gunneridae</taxon>
        <taxon>Pentapetalae</taxon>
        <taxon>asterids</taxon>
        <taxon>campanulids</taxon>
        <taxon>Asterales</taxon>
        <taxon>Asteraceae</taxon>
        <taxon>Asteroideae</taxon>
        <taxon>Heliantheae alliance</taxon>
        <taxon>Eupatorieae</taxon>
        <taxon>Mikania</taxon>
    </lineage>
</organism>
<keyword evidence="12" id="KW-1185">Reference proteome</keyword>
<evidence type="ECO:0000256" key="3">
    <source>
        <dbReference type="ARBA" id="ARBA00022679"/>
    </source>
</evidence>
<keyword evidence="3" id="KW-0808">Transferase</keyword>
<feature type="compositionally biased region" description="Polar residues" evidence="9">
    <location>
        <begin position="140"/>
        <end position="162"/>
    </location>
</feature>
<dbReference type="OrthoDB" id="8062037at2759"/>
<comment type="caution">
    <text evidence="11">The sequence shown here is derived from an EMBL/GenBank/DDBJ whole genome shotgun (WGS) entry which is preliminary data.</text>
</comment>
<keyword evidence="5 8" id="KW-0863">Zinc-finger</keyword>
<dbReference type="EC" id="2.3.2.27" evidence="2"/>
<dbReference type="InterPro" id="IPR013083">
    <property type="entry name" value="Znf_RING/FYVE/PHD"/>
</dbReference>
<name>A0A5N6ML05_9ASTR</name>
<dbReference type="InterPro" id="IPR001841">
    <property type="entry name" value="Znf_RING"/>
</dbReference>
<feature type="compositionally biased region" description="Acidic residues" evidence="9">
    <location>
        <begin position="164"/>
        <end position="176"/>
    </location>
</feature>
<proteinExistence type="predicted"/>
<keyword evidence="6" id="KW-0833">Ubl conjugation pathway</keyword>
<comment type="catalytic activity">
    <reaction evidence="1">
        <text>S-ubiquitinyl-[E2 ubiquitin-conjugating enzyme]-L-cysteine + [acceptor protein]-L-lysine = [E2 ubiquitin-conjugating enzyme]-L-cysteine + N(6)-ubiquitinyl-[acceptor protein]-L-lysine.</text>
        <dbReference type="EC" id="2.3.2.27"/>
    </reaction>
</comment>
<dbReference type="PROSITE" id="PS50089">
    <property type="entry name" value="ZF_RING_2"/>
    <property type="match status" value="1"/>
</dbReference>
<dbReference type="GO" id="GO:0061630">
    <property type="term" value="F:ubiquitin protein ligase activity"/>
    <property type="evidence" value="ECO:0007669"/>
    <property type="project" value="UniProtKB-EC"/>
</dbReference>
<evidence type="ECO:0000256" key="9">
    <source>
        <dbReference type="SAM" id="MobiDB-lite"/>
    </source>
</evidence>
<dbReference type="FunFam" id="3.30.40.10:FF:000127">
    <property type="entry name" value="E3 ubiquitin-protein ligase RNF181"/>
    <property type="match status" value="1"/>
</dbReference>
<dbReference type="GO" id="GO:0016567">
    <property type="term" value="P:protein ubiquitination"/>
    <property type="evidence" value="ECO:0007669"/>
    <property type="project" value="TreeGrafter"/>
</dbReference>
<keyword evidence="7" id="KW-0862">Zinc</keyword>
<evidence type="ECO:0000256" key="8">
    <source>
        <dbReference type="PROSITE-ProRule" id="PRU00175"/>
    </source>
</evidence>
<dbReference type="GO" id="GO:0005737">
    <property type="term" value="C:cytoplasm"/>
    <property type="evidence" value="ECO:0007669"/>
    <property type="project" value="TreeGrafter"/>
</dbReference>
<evidence type="ECO:0000256" key="6">
    <source>
        <dbReference type="ARBA" id="ARBA00022786"/>
    </source>
</evidence>
<feature type="region of interest" description="Disordered" evidence="9">
    <location>
        <begin position="140"/>
        <end position="176"/>
    </location>
</feature>
<evidence type="ECO:0000256" key="2">
    <source>
        <dbReference type="ARBA" id="ARBA00012483"/>
    </source>
</evidence>
<dbReference type="GO" id="GO:0008270">
    <property type="term" value="F:zinc ion binding"/>
    <property type="evidence" value="ECO:0007669"/>
    <property type="project" value="UniProtKB-KW"/>
</dbReference>
<feature type="domain" description="RING-type" evidence="10">
    <location>
        <begin position="74"/>
        <end position="115"/>
    </location>
</feature>
<dbReference type="Gene3D" id="3.30.40.10">
    <property type="entry name" value="Zinc/RING finger domain, C3HC4 (zinc finger)"/>
    <property type="match status" value="1"/>
</dbReference>
<evidence type="ECO:0000256" key="1">
    <source>
        <dbReference type="ARBA" id="ARBA00000900"/>
    </source>
</evidence>
<dbReference type="PANTHER" id="PTHR15710:SF235">
    <property type="entry name" value="RING-H2 FINGER PROTEIN ATL79-LIKE"/>
    <property type="match status" value="1"/>
</dbReference>
<evidence type="ECO:0000313" key="12">
    <source>
        <dbReference type="Proteomes" id="UP000326396"/>
    </source>
</evidence>
<dbReference type="Proteomes" id="UP000326396">
    <property type="component" value="Linkage Group LG5"/>
</dbReference>
<evidence type="ECO:0000256" key="5">
    <source>
        <dbReference type="ARBA" id="ARBA00022771"/>
    </source>
</evidence>
<sequence>MSSSPAPEFDTFIRNLIASHARTIFAGVPPAETQSLFFTVYTNFIAKEGALPASKSAIEALPTVTVTEEEESDCAICLTEHGVAGEVKELPCKHRYHSDCIVKWLEIHGSCPVCRYEMPVDEEEKRRRDGGAGWQVVITVTSGDPVNETGSDSVESNGQSIENMDIDQDSSMEELD</sequence>
<protein>
    <recommendedName>
        <fullName evidence="2">RING-type E3 ubiquitin transferase</fullName>
        <ecNumber evidence="2">2.3.2.27</ecNumber>
    </recommendedName>
</protein>
<dbReference type="EMBL" id="SZYD01000015">
    <property type="protein sequence ID" value="KAD3641011.1"/>
    <property type="molecule type" value="Genomic_DNA"/>
</dbReference>
<reference evidence="11 12" key="1">
    <citation type="submission" date="2019-05" db="EMBL/GenBank/DDBJ databases">
        <title>Mikania micrantha, genome provides insights into the molecular mechanism of rapid growth.</title>
        <authorList>
            <person name="Liu B."/>
        </authorList>
    </citation>
    <scope>NUCLEOTIDE SEQUENCE [LARGE SCALE GENOMIC DNA]</scope>
    <source>
        <strain evidence="11">NLD-2019</strain>
        <tissue evidence="11">Leaf</tissue>
    </source>
</reference>
<evidence type="ECO:0000259" key="10">
    <source>
        <dbReference type="PROSITE" id="PS50089"/>
    </source>
</evidence>
<dbReference type="AlphaFoldDB" id="A0A5N6ML05"/>
<dbReference type="SUPFAM" id="SSF57850">
    <property type="entry name" value="RING/U-box"/>
    <property type="match status" value="1"/>
</dbReference>
<dbReference type="SMART" id="SM00184">
    <property type="entry name" value="RING"/>
    <property type="match status" value="1"/>
</dbReference>
<keyword evidence="4" id="KW-0479">Metal-binding</keyword>
<accession>A0A5N6ML05</accession>
<dbReference type="PANTHER" id="PTHR15710">
    <property type="entry name" value="E3 UBIQUITIN-PROTEIN LIGASE PRAJA"/>
    <property type="match status" value="1"/>
</dbReference>
<evidence type="ECO:0000256" key="7">
    <source>
        <dbReference type="ARBA" id="ARBA00022833"/>
    </source>
</evidence>
<gene>
    <name evidence="11" type="ORF">E3N88_30234</name>
</gene>
<evidence type="ECO:0000256" key="4">
    <source>
        <dbReference type="ARBA" id="ARBA00022723"/>
    </source>
</evidence>
<dbReference type="Pfam" id="PF13639">
    <property type="entry name" value="zf-RING_2"/>
    <property type="match status" value="1"/>
</dbReference>
<evidence type="ECO:0000313" key="11">
    <source>
        <dbReference type="EMBL" id="KAD3641011.1"/>
    </source>
</evidence>